<comment type="cofactor">
    <cofactor evidence="1">
        <name>Zn(2+)</name>
        <dbReference type="ChEBI" id="CHEBI:29105"/>
    </cofactor>
</comment>
<dbReference type="RefSeq" id="WP_036936675.1">
    <property type="nucleotide sequence ID" value="NZ_JQKC01000002.1"/>
</dbReference>
<dbReference type="PROSITE" id="PS00758">
    <property type="entry name" value="ARGE_DAPE_CPG2_1"/>
    <property type="match status" value="1"/>
</dbReference>
<dbReference type="Pfam" id="PF01546">
    <property type="entry name" value="Peptidase_M20"/>
    <property type="match status" value="1"/>
</dbReference>
<dbReference type="EMBL" id="LGTC01000001">
    <property type="protein sequence ID" value="KNY28583.1"/>
    <property type="molecule type" value="Genomic_DNA"/>
</dbReference>
<keyword evidence="2" id="KW-0645">Protease</keyword>
<evidence type="ECO:0000256" key="2">
    <source>
        <dbReference type="ARBA" id="ARBA00022670"/>
    </source>
</evidence>
<dbReference type="EC" id="3.4.11.4" evidence="10"/>
<dbReference type="InterPro" id="IPR008007">
    <property type="entry name" value="Peptidase_M42"/>
</dbReference>
<dbReference type="InterPro" id="IPR001261">
    <property type="entry name" value="ArgE/DapE_CS"/>
</dbReference>
<reference evidence="11" key="1">
    <citation type="submission" date="2015-07" db="EMBL/GenBank/DDBJ databases">
        <title>Near-Complete Genome Sequence of the Cellulolytic Bacterium Bacteroides (Pseudobacteroides) cellulosolvens ATCC 35603.</title>
        <authorList>
            <person name="Dassa B."/>
            <person name="Utturkar S.M."/>
            <person name="Klingeman D.M."/>
            <person name="Hurt R.A."/>
            <person name="Keller M."/>
            <person name="Xu J."/>
            <person name="Reddy Y.H.K."/>
            <person name="Borovok I."/>
            <person name="Grinberg I.R."/>
            <person name="Lamed R."/>
            <person name="Zhivin O."/>
            <person name="Bayer E.A."/>
            <person name="Brown S.D."/>
        </authorList>
    </citation>
    <scope>NUCLEOTIDE SEQUENCE [LARGE SCALE GENOMIC DNA]</scope>
    <source>
        <strain evidence="11">DSM 2933</strain>
    </source>
</reference>
<dbReference type="InterPro" id="IPR002933">
    <property type="entry name" value="Peptidase_M20"/>
</dbReference>
<dbReference type="GO" id="GO:0045148">
    <property type="term" value="F:tripeptide aminopeptidase activity"/>
    <property type="evidence" value="ECO:0007669"/>
    <property type="project" value="UniProtKB-EC"/>
</dbReference>
<dbReference type="Pfam" id="PF07687">
    <property type="entry name" value="M20_dimer"/>
    <property type="match status" value="1"/>
</dbReference>
<evidence type="ECO:0000256" key="4">
    <source>
        <dbReference type="ARBA" id="ARBA00022801"/>
    </source>
</evidence>
<dbReference type="PANTHER" id="PTHR42994">
    <property type="entry name" value="PEPTIDASE T"/>
    <property type="match status" value="1"/>
</dbReference>
<keyword evidence="3 8" id="KW-0479">Metal-binding</keyword>
<keyword evidence="11" id="KW-1185">Reference proteome</keyword>
<dbReference type="NCBIfam" id="TIGR01883">
    <property type="entry name" value="PepT-like"/>
    <property type="match status" value="1"/>
</dbReference>
<evidence type="ECO:0000313" key="10">
    <source>
        <dbReference type="EMBL" id="KNY28583.1"/>
    </source>
</evidence>
<comment type="similarity">
    <text evidence="7">Belongs to the peptidase M42 family.</text>
</comment>
<name>A0A0L6JS14_9FIRM</name>
<evidence type="ECO:0000256" key="6">
    <source>
        <dbReference type="ARBA" id="ARBA00023049"/>
    </source>
</evidence>
<feature type="domain" description="Peptidase M20 dimerisation" evidence="9">
    <location>
        <begin position="182"/>
        <end position="267"/>
    </location>
</feature>
<keyword evidence="4 10" id="KW-0378">Hydrolase</keyword>
<dbReference type="InterPro" id="IPR011650">
    <property type="entry name" value="Peptidase_M20_dimer"/>
</dbReference>
<dbReference type="InterPro" id="IPR036264">
    <property type="entry name" value="Bact_exopeptidase_dim_dom"/>
</dbReference>
<dbReference type="GO" id="GO:0008237">
    <property type="term" value="F:metallopeptidase activity"/>
    <property type="evidence" value="ECO:0007669"/>
    <property type="project" value="UniProtKB-KW"/>
</dbReference>
<dbReference type="PIRSF" id="PIRSF001123">
    <property type="entry name" value="PepA_GA"/>
    <property type="match status" value="1"/>
</dbReference>
<dbReference type="STRING" id="398512.Bccel_3857"/>
<dbReference type="eggNOG" id="COG2195">
    <property type="taxonomic scope" value="Bacteria"/>
</dbReference>
<protein>
    <submittedName>
        <fullName evidence="10">Peptidase T-like protein</fullName>
        <ecNumber evidence="10">3.4.11.4</ecNumber>
    </submittedName>
</protein>
<evidence type="ECO:0000256" key="3">
    <source>
        <dbReference type="ARBA" id="ARBA00022723"/>
    </source>
</evidence>
<dbReference type="SUPFAM" id="SSF55031">
    <property type="entry name" value="Bacterial exopeptidase dimerisation domain"/>
    <property type="match status" value="1"/>
</dbReference>
<keyword evidence="5" id="KW-0862">Zinc</keyword>
<sequence>MVNQDRIVNEFVELISIDSLSLKERNMADLLKNRLSDMGFDVYEDDAGIKTGGNCGNIIGEKKGNKNVPAILLMAHMDTVTPGINKKANIKGDIIRSDGTTILGGDDVAGIVSILEALRVLAENNEEYGDIQVAFTIGEEVGLIGAKNLDYSKIHAKYCFVMDSGGDIGLVAITAPSQNKIDIVVKGKAVHAGLEPEKGVNAIAIAAHAISQMKLGRIDDETTANIGIINGGNATNIICDRVELKAEARSRCDNKLKSQTNHMKQCFLDAADKFGGEIEFKDELMYPSFKINEDDDIIGILKNASEKCGIKLVLEATGGGSDTNIVNSKGIQAVDVSVGMDKVHSVEEQISIGDLVKAASFLVEIVKAVK</sequence>
<evidence type="ECO:0000313" key="11">
    <source>
        <dbReference type="Proteomes" id="UP000036923"/>
    </source>
</evidence>
<comment type="cofactor">
    <cofactor evidence="8">
        <name>a divalent metal cation</name>
        <dbReference type="ChEBI" id="CHEBI:60240"/>
    </cofactor>
    <text evidence="8">Binds 2 divalent metal cations per subunit.</text>
</comment>
<evidence type="ECO:0000256" key="7">
    <source>
        <dbReference type="PIRNR" id="PIRNR001123"/>
    </source>
</evidence>
<feature type="binding site" evidence="8">
    <location>
        <position position="344"/>
    </location>
    <ligand>
        <name>Zn(2+)</name>
        <dbReference type="ChEBI" id="CHEBI:29105"/>
        <label>2</label>
    </ligand>
</feature>
<evidence type="ECO:0000256" key="1">
    <source>
        <dbReference type="ARBA" id="ARBA00001947"/>
    </source>
</evidence>
<dbReference type="InterPro" id="IPR010162">
    <property type="entry name" value="PepT-like"/>
</dbReference>
<keyword evidence="10" id="KW-0031">Aminopeptidase</keyword>
<dbReference type="Gene3D" id="3.30.70.360">
    <property type="match status" value="1"/>
</dbReference>
<comment type="caution">
    <text evidence="10">The sequence shown here is derived from an EMBL/GenBank/DDBJ whole genome shotgun (WGS) entry which is preliminary data.</text>
</comment>
<gene>
    <name evidence="10" type="ORF">Bccel_3857</name>
</gene>
<keyword evidence="6" id="KW-0482">Metalloprotease</keyword>
<dbReference type="SUPFAM" id="SSF53187">
    <property type="entry name" value="Zn-dependent exopeptidases"/>
    <property type="match status" value="1"/>
</dbReference>
<evidence type="ECO:0000259" key="9">
    <source>
        <dbReference type="Pfam" id="PF07687"/>
    </source>
</evidence>
<dbReference type="Proteomes" id="UP000036923">
    <property type="component" value="Unassembled WGS sequence"/>
</dbReference>
<dbReference type="PATRIC" id="fig|398512.5.peg.4037"/>
<dbReference type="GO" id="GO:0006508">
    <property type="term" value="P:proteolysis"/>
    <property type="evidence" value="ECO:0007669"/>
    <property type="project" value="UniProtKB-KW"/>
</dbReference>
<evidence type="ECO:0000256" key="5">
    <source>
        <dbReference type="ARBA" id="ARBA00022833"/>
    </source>
</evidence>
<dbReference type="OrthoDB" id="9773892at2"/>
<proteinExistence type="inferred from homology"/>
<dbReference type="PANTHER" id="PTHR42994:SF2">
    <property type="entry name" value="PEPTIDASE"/>
    <property type="match status" value="1"/>
</dbReference>
<dbReference type="Gene3D" id="3.40.630.10">
    <property type="entry name" value="Zn peptidases"/>
    <property type="match status" value="1"/>
</dbReference>
<organism evidence="10 11">
    <name type="scientific">Pseudobacteroides cellulosolvens ATCC 35603 = DSM 2933</name>
    <dbReference type="NCBI Taxonomy" id="398512"/>
    <lineage>
        <taxon>Bacteria</taxon>
        <taxon>Bacillati</taxon>
        <taxon>Bacillota</taxon>
        <taxon>Clostridia</taxon>
        <taxon>Eubacteriales</taxon>
        <taxon>Oscillospiraceae</taxon>
        <taxon>Pseudobacteroides</taxon>
    </lineage>
</organism>
<dbReference type="AlphaFoldDB" id="A0A0L6JS14"/>
<accession>A0A0L6JS14</accession>
<dbReference type="GO" id="GO:0046872">
    <property type="term" value="F:metal ion binding"/>
    <property type="evidence" value="ECO:0007669"/>
    <property type="project" value="UniProtKB-UniRule"/>
</dbReference>
<evidence type="ECO:0000256" key="8">
    <source>
        <dbReference type="PIRSR" id="PIRSR001123-2"/>
    </source>
</evidence>